<dbReference type="Proteomes" id="UP000233293">
    <property type="component" value="Unassembled WGS sequence"/>
</dbReference>
<dbReference type="RefSeq" id="WP_101249951.1">
    <property type="nucleotide sequence ID" value="NZ_PIUM01000005.1"/>
</dbReference>
<gene>
    <name evidence="2" type="ORF">CWS72_06850</name>
</gene>
<organism evidence="2 3">
    <name type="scientific">Telmatospirillum siberiense</name>
    <dbReference type="NCBI Taxonomy" id="382514"/>
    <lineage>
        <taxon>Bacteria</taxon>
        <taxon>Pseudomonadati</taxon>
        <taxon>Pseudomonadota</taxon>
        <taxon>Alphaproteobacteria</taxon>
        <taxon>Rhodospirillales</taxon>
        <taxon>Rhodospirillaceae</taxon>
        <taxon>Telmatospirillum</taxon>
    </lineage>
</organism>
<dbReference type="Gene3D" id="3.30.1050.10">
    <property type="entry name" value="SCP2 sterol-binding domain"/>
    <property type="match status" value="1"/>
</dbReference>
<dbReference type="PANTHER" id="PTHR10094">
    <property type="entry name" value="STEROL CARRIER PROTEIN 2 SCP-2 FAMILY PROTEIN"/>
    <property type="match status" value="1"/>
</dbReference>
<dbReference type="EMBL" id="PIUM01000005">
    <property type="protein sequence ID" value="PKU25427.1"/>
    <property type="molecule type" value="Genomic_DNA"/>
</dbReference>
<dbReference type="Pfam" id="PF02036">
    <property type="entry name" value="SCP2"/>
    <property type="match status" value="1"/>
</dbReference>
<dbReference type="SUPFAM" id="SSF55718">
    <property type="entry name" value="SCP-like"/>
    <property type="match status" value="1"/>
</dbReference>
<sequence length="101" mass="10901">MSEVKVDERLSEVLPKIRNLRAIVRFDLGGDGVWMIDAREGPARLSEGEGDDDPDCSILISGENLLKLMDGKLDPMLAYTLGKIKVKGSMGVAMKLVAAIG</sequence>
<dbReference type="OrthoDB" id="9809312at2"/>
<dbReference type="GO" id="GO:0005829">
    <property type="term" value="C:cytosol"/>
    <property type="evidence" value="ECO:0007669"/>
    <property type="project" value="TreeGrafter"/>
</dbReference>
<name>A0A2N3PYE0_9PROT</name>
<dbReference type="AlphaFoldDB" id="A0A2N3PYE0"/>
<dbReference type="PANTHER" id="PTHR10094:SF25">
    <property type="entry name" value="SCP2 STEROL-BINDING DOMAIN-CONTAINING PROTEIN 1"/>
    <property type="match status" value="1"/>
</dbReference>
<accession>A0A2N3PYE0</accession>
<reference evidence="3" key="1">
    <citation type="submission" date="2017-12" db="EMBL/GenBank/DDBJ databases">
        <title>Draft genome sequence of Telmatospirillum siberiense 26-4b1T, an acidotolerant peatland alphaproteobacterium potentially involved in sulfur cycling.</title>
        <authorList>
            <person name="Hausmann B."/>
            <person name="Pjevac P."/>
            <person name="Schreck K."/>
            <person name="Herbold C.W."/>
            <person name="Daims H."/>
            <person name="Wagner M."/>
            <person name="Pester M."/>
            <person name="Loy A."/>
        </authorList>
    </citation>
    <scope>NUCLEOTIDE SEQUENCE [LARGE SCALE GENOMIC DNA]</scope>
    <source>
        <strain evidence="3">26-4b1</strain>
    </source>
</reference>
<keyword evidence="3" id="KW-1185">Reference proteome</keyword>
<comment type="caution">
    <text evidence="2">The sequence shown here is derived from an EMBL/GenBank/DDBJ whole genome shotgun (WGS) entry which is preliminary data.</text>
</comment>
<proteinExistence type="predicted"/>
<evidence type="ECO:0000313" key="2">
    <source>
        <dbReference type="EMBL" id="PKU25427.1"/>
    </source>
</evidence>
<protein>
    <submittedName>
        <fullName evidence="2">Sterol-binding protein</fullName>
    </submittedName>
</protein>
<dbReference type="InterPro" id="IPR003033">
    <property type="entry name" value="SCP2_sterol-bd_dom"/>
</dbReference>
<evidence type="ECO:0000313" key="3">
    <source>
        <dbReference type="Proteomes" id="UP000233293"/>
    </source>
</evidence>
<feature type="domain" description="SCP2" evidence="1">
    <location>
        <begin position="12"/>
        <end position="99"/>
    </location>
</feature>
<dbReference type="InterPro" id="IPR036527">
    <property type="entry name" value="SCP2_sterol-bd_dom_sf"/>
</dbReference>
<evidence type="ECO:0000259" key="1">
    <source>
        <dbReference type="Pfam" id="PF02036"/>
    </source>
</evidence>